<feature type="signal peptide" evidence="4">
    <location>
        <begin position="1"/>
        <end position="20"/>
    </location>
</feature>
<dbReference type="SUPFAM" id="SSF48403">
    <property type="entry name" value="Ankyrin repeat"/>
    <property type="match status" value="1"/>
</dbReference>
<keyword evidence="4" id="KW-0732">Signal</keyword>
<organism evidence="5 6">
    <name type="scientific">Mycena venus</name>
    <dbReference type="NCBI Taxonomy" id="2733690"/>
    <lineage>
        <taxon>Eukaryota</taxon>
        <taxon>Fungi</taxon>
        <taxon>Dikarya</taxon>
        <taxon>Basidiomycota</taxon>
        <taxon>Agaricomycotina</taxon>
        <taxon>Agaricomycetes</taxon>
        <taxon>Agaricomycetidae</taxon>
        <taxon>Agaricales</taxon>
        <taxon>Marasmiineae</taxon>
        <taxon>Mycenaceae</taxon>
        <taxon>Mycena</taxon>
    </lineage>
</organism>
<dbReference type="PRINTS" id="PR01415">
    <property type="entry name" value="ANKYRIN"/>
</dbReference>
<evidence type="ECO:0000313" key="6">
    <source>
        <dbReference type="Proteomes" id="UP000620124"/>
    </source>
</evidence>
<feature type="repeat" description="ANK" evidence="3">
    <location>
        <begin position="227"/>
        <end position="259"/>
    </location>
</feature>
<dbReference type="PROSITE" id="PS50297">
    <property type="entry name" value="ANK_REP_REGION"/>
    <property type="match status" value="2"/>
</dbReference>
<dbReference type="Proteomes" id="UP000620124">
    <property type="component" value="Unassembled WGS sequence"/>
</dbReference>
<feature type="chain" id="PRO_5034385410" description="Ankyrin repeat domain-containing protein" evidence="4">
    <location>
        <begin position="21"/>
        <end position="289"/>
    </location>
</feature>
<proteinExistence type="predicted"/>
<evidence type="ECO:0000256" key="2">
    <source>
        <dbReference type="ARBA" id="ARBA00023043"/>
    </source>
</evidence>
<dbReference type="PANTHER" id="PTHR24198">
    <property type="entry name" value="ANKYRIN REPEAT AND PROTEIN KINASE DOMAIN-CONTAINING PROTEIN"/>
    <property type="match status" value="1"/>
</dbReference>
<protein>
    <recommendedName>
        <fullName evidence="7">Ankyrin repeat domain-containing protein</fullName>
    </recommendedName>
</protein>
<feature type="repeat" description="ANK" evidence="3">
    <location>
        <begin position="77"/>
        <end position="104"/>
    </location>
</feature>
<feature type="repeat" description="ANK" evidence="3">
    <location>
        <begin position="166"/>
        <end position="198"/>
    </location>
</feature>
<dbReference type="PANTHER" id="PTHR24198:SF165">
    <property type="entry name" value="ANKYRIN REPEAT-CONTAINING PROTEIN-RELATED"/>
    <property type="match status" value="1"/>
</dbReference>
<keyword evidence="1" id="KW-0677">Repeat</keyword>
<accession>A0A8H6Y5E2</accession>
<dbReference type="Pfam" id="PF12796">
    <property type="entry name" value="Ank_2"/>
    <property type="match status" value="2"/>
</dbReference>
<keyword evidence="2 3" id="KW-0040">ANK repeat</keyword>
<feature type="repeat" description="ANK" evidence="3">
    <location>
        <begin position="194"/>
        <end position="226"/>
    </location>
</feature>
<dbReference type="PROSITE" id="PS50088">
    <property type="entry name" value="ANK_REPEAT"/>
    <property type="match status" value="4"/>
</dbReference>
<dbReference type="InterPro" id="IPR002110">
    <property type="entry name" value="Ankyrin_rpt"/>
</dbReference>
<sequence>MDVRQTLALLLLVLPMKFLAQYAFASMGIPLFVGEKMGGALRGLREYKEGEHDPWDEFRKWMWTVEDTPVRVDDKWLEAASEKRHIDIMRFLLENGAHVNSMKDSGANFIRSAAKDRRADVVRLLGEHGAAVDEPGVLGTAASNGHVEVVHVIARLGGDVNAPDSSGSAPVHIAARNGHVEVAHAIARLGGDVSAPAPVHIAGSNRYVEVVCALARLGGDVNASNHAGLTPISNAVRNEHLDVVRALIDLGANLTEKDLDAMAEFAMTQRKLGNYSGAKMLLANVLAKQ</sequence>
<comment type="caution">
    <text evidence="5">The sequence shown here is derived from an EMBL/GenBank/DDBJ whole genome shotgun (WGS) entry which is preliminary data.</text>
</comment>
<dbReference type="OrthoDB" id="194358at2759"/>
<dbReference type="AlphaFoldDB" id="A0A8H6Y5E2"/>
<evidence type="ECO:0000256" key="4">
    <source>
        <dbReference type="SAM" id="SignalP"/>
    </source>
</evidence>
<dbReference type="InterPro" id="IPR036770">
    <property type="entry name" value="Ankyrin_rpt-contain_sf"/>
</dbReference>
<evidence type="ECO:0000313" key="5">
    <source>
        <dbReference type="EMBL" id="KAF7354510.1"/>
    </source>
</evidence>
<keyword evidence="6" id="KW-1185">Reference proteome</keyword>
<evidence type="ECO:0000256" key="3">
    <source>
        <dbReference type="PROSITE-ProRule" id="PRU00023"/>
    </source>
</evidence>
<dbReference type="SMART" id="SM00248">
    <property type="entry name" value="ANK"/>
    <property type="match status" value="5"/>
</dbReference>
<name>A0A8H6Y5E2_9AGAR</name>
<gene>
    <name evidence="5" type="ORF">MVEN_01140400</name>
</gene>
<evidence type="ECO:0000256" key="1">
    <source>
        <dbReference type="ARBA" id="ARBA00022737"/>
    </source>
</evidence>
<evidence type="ECO:0008006" key="7">
    <source>
        <dbReference type="Google" id="ProtNLM"/>
    </source>
</evidence>
<dbReference type="Gene3D" id="1.25.40.20">
    <property type="entry name" value="Ankyrin repeat-containing domain"/>
    <property type="match status" value="1"/>
</dbReference>
<reference evidence="5" key="1">
    <citation type="submission" date="2020-05" db="EMBL/GenBank/DDBJ databases">
        <title>Mycena genomes resolve the evolution of fungal bioluminescence.</title>
        <authorList>
            <person name="Tsai I.J."/>
        </authorList>
    </citation>
    <scope>NUCLEOTIDE SEQUENCE</scope>
    <source>
        <strain evidence="5">CCC161011</strain>
    </source>
</reference>
<dbReference type="EMBL" id="JACAZI010000008">
    <property type="protein sequence ID" value="KAF7354510.1"/>
    <property type="molecule type" value="Genomic_DNA"/>
</dbReference>